<name>A0A243WAV6_9BACT</name>
<evidence type="ECO:0000313" key="3">
    <source>
        <dbReference type="Proteomes" id="UP000194873"/>
    </source>
</evidence>
<dbReference type="PROSITE" id="PS51257">
    <property type="entry name" value="PROKAR_LIPOPROTEIN"/>
    <property type="match status" value="1"/>
</dbReference>
<feature type="region of interest" description="Disordered" evidence="1">
    <location>
        <begin position="220"/>
        <end position="239"/>
    </location>
</feature>
<accession>A0A243WAV6</accession>
<protein>
    <submittedName>
        <fullName evidence="2">Uncharacterized protein</fullName>
    </submittedName>
</protein>
<dbReference type="AlphaFoldDB" id="A0A243WAV6"/>
<reference evidence="2 3" key="1">
    <citation type="submission" date="2017-01" db="EMBL/GenBank/DDBJ databases">
        <title>A new Hymenobacter.</title>
        <authorList>
            <person name="Liang Y."/>
            <person name="Feng F."/>
        </authorList>
    </citation>
    <scope>NUCLEOTIDE SEQUENCE [LARGE SCALE GENOMIC DNA]</scope>
    <source>
        <strain evidence="2">MIMBbqt21</strain>
    </source>
</reference>
<comment type="caution">
    <text evidence="2">The sequence shown here is derived from an EMBL/GenBank/DDBJ whole genome shotgun (WGS) entry which is preliminary data.</text>
</comment>
<proteinExistence type="predicted"/>
<evidence type="ECO:0000313" key="2">
    <source>
        <dbReference type="EMBL" id="OUJ72510.1"/>
    </source>
</evidence>
<sequence length="239" mass="25884">MPKNFTCFVAGATLLAATGCAGSYHAIQPDRISTYQSNSRSNEPLEFSYQYSALQQHGGNKKYTKKEHKRGYQVVAIRLKNNTSTDLDFSRDLELSFGDRPIMPVPPVQAAHDLKQGVAIYALYTLLNFNVGGTTTTNQYTGQTTTTGGTFLPTGPFIAAGNMIGAGTANANLRREFVRYDMANKVIHPGETVYGIISLRETNVAPLRLSLRNNSVTIQPNQAAPSSMPAQSLPNGGGY</sequence>
<dbReference type="OrthoDB" id="798271at2"/>
<dbReference type="RefSeq" id="WP_086595552.1">
    <property type="nucleotide sequence ID" value="NZ_MTSE01000010.1"/>
</dbReference>
<dbReference type="Proteomes" id="UP000194873">
    <property type="component" value="Unassembled WGS sequence"/>
</dbReference>
<keyword evidence="3" id="KW-1185">Reference proteome</keyword>
<gene>
    <name evidence="2" type="ORF">BXP70_18295</name>
</gene>
<organism evidence="2 3">
    <name type="scientific">Hymenobacter crusticola</name>
    <dbReference type="NCBI Taxonomy" id="1770526"/>
    <lineage>
        <taxon>Bacteria</taxon>
        <taxon>Pseudomonadati</taxon>
        <taxon>Bacteroidota</taxon>
        <taxon>Cytophagia</taxon>
        <taxon>Cytophagales</taxon>
        <taxon>Hymenobacteraceae</taxon>
        <taxon>Hymenobacter</taxon>
    </lineage>
</organism>
<evidence type="ECO:0000256" key="1">
    <source>
        <dbReference type="SAM" id="MobiDB-lite"/>
    </source>
</evidence>
<dbReference type="EMBL" id="MTSE01000010">
    <property type="protein sequence ID" value="OUJ72510.1"/>
    <property type="molecule type" value="Genomic_DNA"/>
</dbReference>